<dbReference type="Proteomes" id="UP001283361">
    <property type="component" value="Unassembled WGS sequence"/>
</dbReference>
<organism evidence="2 3">
    <name type="scientific">Elysia crispata</name>
    <name type="common">lettuce slug</name>
    <dbReference type="NCBI Taxonomy" id="231223"/>
    <lineage>
        <taxon>Eukaryota</taxon>
        <taxon>Metazoa</taxon>
        <taxon>Spiralia</taxon>
        <taxon>Lophotrochozoa</taxon>
        <taxon>Mollusca</taxon>
        <taxon>Gastropoda</taxon>
        <taxon>Heterobranchia</taxon>
        <taxon>Euthyneura</taxon>
        <taxon>Panpulmonata</taxon>
        <taxon>Sacoglossa</taxon>
        <taxon>Placobranchoidea</taxon>
        <taxon>Plakobranchidae</taxon>
        <taxon>Elysia</taxon>
    </lineage>
</organism>
<comment type="caution">
    <text evidence="2">The sequence shown here is derived from an EMBL/GenBank/DDBJ whole genome shotgun (WGS) entry which is preliminary data.</text>
</comment>
<dbReference type="EMBL" id="JAWDGP010000067">
    <property type="protein sequence ID" value="KAK3803985.1"/>
    <property type="molecule type" value="Genomic_DNA"/>
</dbReference>
<name>A0AAE1EEP2_9GAST</name>
<proteinExistence type="predicted"/>
<evidence type="ECO:0000313" key="2">
    <source>
        <dbReference type="EMBL" id="KAK3803985.1"/>
    </source>
</evidence>
<feature type="region of interest" description="Disordered" evidence="1">
    <location>
        <begin position="95"/>
        <end position="119"/>
    </location>
</feature>
<reference evidence="2" key="1">
    <citation type="journal article" date="2023" name="G3 (Bethesda)">
        <title>A reference genome for the long-term kleptoplast-retaining sea slug Elysia crispata morphotype clarki.</title>
        <authorList>
            <person name="Eastman K.E."/>
            <person name="Pendleton A.L."/>
            <person name="Shaikh M.A."/>
            <person name="Suttiyut T."/>
            <person name="Ogas R."/>
            <person name="Tomko P."/>
            <person name="Gavelis G."/>
            <person name="Widhalm J.R."/>
            <person name="Wisecaver J.H."/>
        </authorList>
    </citation>
    <scope>NUCLEOTIDE SEQUENCE</scope>
    <source>
        <strain evidence="2">ECLA1</strain>
    </source>
</reference>
<feature type="region of interest" description="Disordered" evidence="1">
    <location>
        <begin position="1"/>
        <end position="46"/>
    </location>
</feature>
<evidence type="ECO:0000256" key="1">
    <source>
        <dbReference type="SAM" id="MobiDB-lite"/>
    </source>
</evidence>
<evidence type="ECO:0000313" key="3">
    <source>
        <dbReference type="Proteomes" id="UP001283361"/>
    </source>
</evidence>
<dbReference type="AlphaFoldDB" id="A0AAE1EEP2"/>
<sequence length="119" mass="13676">MENQENLELKDSERKRKQLHYPTETPLIPSSGNLGRSQRRESLSTRPPALQFFQQLKFLKSSKWLVALPFQEDGVDSCIVGSDERRAASILWTRGLVKRPSPRTGHQERETDDTKENLG</sequence>
<protein>
    <submittedName>
        <fullName evidence="2">Uncharacterized protein</fullName>
    </submittedName>
</protein>
<keyword evidence="3" id="KW-1185">Reference proteome</keyword>
<feature type="compositionally biased region" description="Basic and acidic residues" evidence="1">
    <location>
        <begin position="105"/>
        <end position="119"/>
    </location>
</feature>
<accession>A0AAE1EEP2</accession>
<gene>
    <name evidence="2" type="ORF">RRG08_066221</name>
</gene>